<organism evidence="1 2">
    <name type="scientific">Flectobacillus longus</name>
    <dbReference type="NCBI Taxonomy" id="2984207"/>
    <lineage>
        <taxon>Bacteria</taxon>
        <taxon>Pseudomonadati</taxon>
        <taxon>Bacteroidota</taxon>
        <taxon>Cytophagia</taxon>
        <taxon>Cytophagales</taxon>
        <taxon>Flectobacillaceae</taxon>
        <taxon>Flectobacillus</taxon>
    </lineage>
</organism>
<reference evidence="1 2" key="1">
    <citation type="submission" date="2023-05" db="EMBL/GenBank/DDBJ databases">
        <title>Novel species of genus Flectobacillus isolated from stream in China.</title>
        <authorList>
            <person name="Lu H."/>
        </authorList>
    </citation>
    <scope>NUCLEOTIDE SEQUENCE [LARGE SCALE GENOMIC DNA]</scope>
    <source>
        <strain evidence="1 2">DC10W</strain>
    </source>
</reference>
<gene>
    <name evidence="1" type="ORF">QM480_04010</name>
</gene>
<proteinExistence type="predicted"/>
<protein>
    <submittedName>
        <fullName evidence="1">Uncharacterized protein</fullName>
    </submittedName>
</protein>
<evidence type="ECO:0000313" key="1">
    <source>
        <dbReference type="EMBL" id="MDI9863473.1"/>
    </source>
</evidence>
<evidence type="ECO:0000313" key="2">
    <source>
        <dbReference type="Proteomes" id="UP001236569"/>
    </source>
</evidence>
<sequence>MSASTIVNSSIIAQLMGWSKNYAQKKICAVKKAKGFAYVTMADCMEVWNVSNTSC</sequence>
<comment type="caution">
    <text evidence="1">The sequence shown here is derived from an EMBL/GenBank/DDBJ whole genome shotgun (WGS) entry which is preliminary data.</text>
</comment>
<dbReference type="EMBL" id="JASHID010000002">
    <property type="protein sequence ID" value="MDI9863473.1"/>
    <property type="molecule type" value="Genomic_DNA"/>
</dbReference>
<dbReference type="Proteomes" id="UP001236569">
    <property type="component" value="Unassembled WGS sequence"/>
</dbReference>
<name>A0ABT6YK13_9BACT</name>
<dbReference type="RefSeq" id="WP_176464460.1">
    <property type="nucleotide sequence ID" value="NZ_JASHID010000002.1"/>
</dbReference>
<accession>A0ABT6YK13</accession>
<keyword evidence="2" id="KW-1185">Reference proteome</keyword>